<gene>
    <name evidence="5" type="ORF">SAMN04488009_2275</name>
</gene>
<evidence type="ECO:0000256" key="3">
    <source>
        <dbReference type="SAM" id="SignalP"/>
    </source>
</evidence>
<feature type="domain" description="BIG2" evidence="4">
    <location>
        <begin position="26"/>
        <end position="102"/>
    </location>
</feature>
<evidence type="ECO:0000256" key="2">
    <source>
        <dbReference type="ARBA" id="ARBA00022737"/>
    </source>
</evidence>
<dbReference type="PANTHER" id="PTHR46344:SF27">
    <property type="entry name" value="KELCH REPEAT SUPERFAMILY PROTEIN"/>
    <property type="match status" value="1"/>
</dbReference>
<accession>A0ABY1SI61</accession>
<dbReference type="Gene3D" id="2.120.10.80">
    <property type="entry name" value="Kelch-type beta propeller"/>
    <property type="match status" value="1"/>
</dbReference>
<dbReference type="Pfam" id="PF02368">
    <property type="entry name" value="Big_2"/>
    <property type="match status" value="1"/>
</dbReference>
<dbReference type="InterPro" id="IPR008964">
    <property type="entry name" value="Invasin/intimin_cell_adhesion"/>
</dbReference>
<dbReference type="SUPFAM" id="SSF49373">
    <property type="entry name" value="Invasin/intimin cell-adhesion fragments"/>
    <property type="match status" value="1"/>
</dbReference>
<dbReference type="Gene3D" id="2.60.40.1080">
    <property type="match status" value="1"/>
</dbReference>
<dbReference type="Proteomes" id="UP000198337">
    <property type="component" value="Unassembled WGS sequence"/>
</dbReference>
<protein>
    <submittedName>
        <fullName evidence="5">Ig-like domain (Group 2)</fullName>
    </submittedName>
</protein>
<organism evidence="5 6">
    <name type="scientific">Maribacter sedimenticola</name>
    <dbReference type="NCBI Taxonomy" id="228956"/>
    <lineage>
        <taxon>Bacteria</taxon>
        <taxon>Pseudomonadati</taxon>
        <taxon>Bacteroidota</taxon>
        <taxon>Flavobacteriia</taxon>
        <taxon>Flavobacteriales</taxon>
        <taxon>Flavobacteriaceae</taxon>
        <taxon>Maribacter</taxon>
    </lineage>
</organism>
<dbReference type="PANTHER" id="PTHR46344">
    <property type="entry name" value="OS02G0202900 PROTEIN"/>
    <property type="match status" value="1"/>
</dbReference>
<keyword evidence="6" id="KW-1185">Reference proteome</keyword>
<keyword evidence="3" id="KW-0732">Signal</keyword>
<evidence type="ECO:0000256" key="1">
    <source>
        <dbReference type="ARBA" id="ARBA00022441"/>
    </source>
</evidence>
<name>A0ABY1SI61_9FLAO</name>
<evidence type="ECO:0000313" key="5">
    <source>
        <dbReference type="EMBL" id="SNR54328.1"/>
    </source>
</evidence>
<dbReference type="InterPro" id="IPR015915">
    <property type="entry name" value="Kelch-typ_b-propeller"/>
</dbReference>
<dbReference type="SMART" id="SM00635">
    <property type="entry name" value="BID_2"/>
    <property type="match status" value="1"/>
</dbReference>
<dbReference type="SUPFAM" id="SSF117281">
    <property type="entry name" value="Kelch motif"/>
    <property type="match status" value="2"/>
</dbReference>
<evidence type="ECO:0000259" key="4">
    <source>
        <dbReference type="SMART" id="SM00635"/>
    </source>
</evidence>
<dbReference type="PROSITE" id="PS51257">
    <property type="entry name" value="PROKAR_LIPOPROTEIN"/>
    <property type="match status" value="1"/>
</dbReference>
<dbReference type="RefSeq" id="WP_089260730.1">
    <property type="nucleotide sequence ID" value="NZ_FZNV01000003.1"/>
</dbReference>
<comment type="caution">
    <text evidence="5">The sequence shown here is derived from an EMBL/GenBank/DDBJ whole genome shotgun (WGS) entry which is preliminary data.</text>
</comment>
<feature type="signal peptide" evidence="3">
    <location>
        <begin position="1"/>
        <end position="19"/>
    </location>
</feature>
<dbReference type="EMBL" id="FZNV01000003">
    <property type="protein sequence ID" value="SNR54328.1"/>
    <property type="molecule type" value="Genomic_DNA"/>
</dbReference>
<keyword evidence="2" id="KW-0677">Repeat</keyword>
<sequence>MKLKTYLTLLILSFFSSCSNDNLGIEVEAITLNYTSVELRRGDALRLIATLNPSNATTKEIMWKSSDTTIVTVDNIGNIEPINLGSAEIIATSQNNISVKCRVTIITAWNLKADFGSERGRYGAVSFSIGDKAYVGLGRDESYSYDIFGDEYISNAGSFKNDFWEYNPETDTWRKLNNFPGEGRTGAVGFSIDGKGYVGLGFYSDGTRNDVGYTSTFEFKQDFWEYNPYDDSWTQLEDFPGEARTKSASFVIDNKGYVACGRGKFDSKRDFWEFSPSDQSWKQLVDYPVEGRTPVGFSINNKGYVWSSNGFWEYSLNTGSWDEKQNAEIQDTFYYDVKGFSINGDAYICLDTNSFFKYNPTNNEWTNLPDRFPDSKGREAKTSFVVNEKAFLGLGFYRYSCGSHCSSFSPTSSIYQFIP</sequence>
<keyword evidence="1" id="KW-0880">Kelch repeat</keyword>
<feature type="chain" id="PRO_5045581760" evidence="3">
    <location>
        <begin position="20"/>
        <end position="419"/>
    </location>
</feature>
<reference evidence="5 6" key="1">
    <citation type="submission" date="2017-06" db="EMBL/GenBank/DDBJ databases">
        <authorList>
            <person name="Varghese N."/>
            <person name="Submissions S."/>
        </authorList>
    </citation>
    <scope>NUCLEOTIDE SEQUENCE [LARGE SCALE GENOMIC DNA]</scope>
    <source>
        <strain evidence="5 6">DSM 19840</strain>
    </source>
</reference>
<dbReference type="InterPro" id="IPR003343">
    <property type="entry name" value="Big_2"/>
</dbReference>
<proteinExistence type="predicted"/>
<evidence type="ECO:0000313" key="6">
    <source>
        <dbReference type="Proteomes" id="UP000198337"/>
    </source>
</evidence>